<dbReference type="Proteomes" id="UP000792457">
    <property type="component" value="Unassembled WGS sequence"/>
</dbReference>
<evidence type="ECO:0000256" key="3">
    <source>
        <dbReference type="ARBA" id="ARBA00018596"/>
    </source>
</evidence>
<gene>
    <name evidence="8" type="ORF">J437_LFUL009032</name>
</gene>
<evidence type="ECO:0000313" key="9">
    <source>
        <dbReference type="Proteomes" id="UP000792457"/>
    </source>
</evidence>
<dbReference type="GO" id="GO:0003677">
    <property type="term" value="F:DNA binding"/>
    <property type="evidence" value="ECO:0007669"/>
    <property type="project" value="InterPro"/>
</dbReference>
<feature type="domain" description="DNA polymerase alpha/delta/epsilon subunit B" evidence="6">
    <location>
        <begin position="252"/>
        <end position="465"/>
    </location>
</feature>
<dbReference type="Pfam" id="PF22062">
    <property type="entry name" value="OB_DPOA2"/>
    <property type="match status" value="1"/>
</dbReference>
<dbReference type="InterPro" id="IPR016722">
    <property type="entry name" value="DNA_pol_alpha_bsu"/>
</dbReference>
<evidence type="ECO:0000313" key="8">
    <source>
        <dbReference type="EMBL" id="KAG8229558.1"/>
    </source>
</evidence>
<dbReference type="PANTHER" id="PTHR23061">
    <property type="entry name" value="DNA POLYMERASE 2 ALPHA 70 KDA SUBUNIT"/>
    <property type="match status" value="1"/>
</dbReference>
<dbReference type="GO" id="GO:0006270">
    <property type="term" value="P:DNA replication initiation"/>
    <property type="evidence" value="ECO:0007669"/>
    <property type="project" value="TreeGrafter"/>
</dbReference>
<evidence type="ECO:0000259" key="6">
    <source>
        <dbReference type="Pfam" id="PF04042"/>
    </source>
</evidence>
<protein>
    <recommendedName>
        <fullName evidence="3">DNA polymerase alpha subunit B</fullName>
    </recommendedName>
</protein>
<keyword evidence="5" id="KW-0539">Nucleus</keyword>
<dbReference type="Pfam" id="PF04042">
    <property type="entry name" value="DNA_pol_E_B"/>
    <property type="match status" value="1"/>
</dbReference>
<dbReference type="PIRSF" id="PIRSF018300">
    <property type="entry name" value="DNA_pol_alph_2"/>
    <property type="match status" value="1"/>
</dbReference>
<keyword evidence="9" id="KW-1185">Reference proteome</keyword>
<dbReference type="GO" id="GO:0005658">
    <property type="term" value="C:alpha DNA polymerase:primase complex"/>
    <property type="evidence" value="ECO:0007669"/>
    <property type="project" value="TreeGrafter"/>
</dbReference>
<dbReference type="EMBL" id="KZ308434">
    <property type="protein sequence ID" value="KAG8229558.1"/>
    <property type="molecule type" value="Genomic_DNA"/>
</dbReference>
<reference evidence="8" key="2">
    <citation type="submission" date="2017-10" db="EMBL/GenBank/DDBJ databases">
        <title>Ladona fulva Genome sequencing and assembly.</title>
        <authorList>
            <person name="Murali S."/>
            <person name="Richards S."/>
            <person name="Bandaranaike D."/>
            <person name="Bellair M."/>
            <person name="Blankenburg K."/>
            <person name="Chao H."/>
            <person name="Dinh H."/>
            <person name="Doddapaneni H."/>
            <person name="Dugan-Rocha S."/>
            <person name="Elkadiri S."/>
            <person name="Gnanaolivu R."/>
            <person name="Hernandez B."/>
            <person name="Skinner E."/>
            <person name="Javaid M."/>
            <person name="Lee S."/>
            <person name="Li M."/>
            <person name="Ming W."/>
            <person name="Munidasa M."/>
            <person name="Muniz J."/>
            <person name="Nguyen L."/>
            <person name="Hughes D."/>
            <person name="Osuji N."/>
            <person name="Pu L.-L."/>
            <person name="Puazo M."/>
            <person name="Qu C."/>
            <person name="Quiroz J."/>
            <person name="Raj R."/>
            <person name="Weissenberger G."/>
            <person name="Xin Y."/>
            <person name="Zou X."/>
            <person name="Han Y."/>
            <person name="Worley K."/>
            <person name="Muzny D."/>
            <person name="Gibbs R."/>
        </authorList>
    </citation>
    <scope>NUCLEOTIDE SEQUENCE</scope>
    <source>
        <strain evidence="8">Sampled in the wild</strain>
    </source>
</reference>
<dbReference type="AlphaFoldDB" id="A0A8K0KBU2"/>
<organism evidence="8 9">
    <name type="scientific">Ladona fulva</name>
    <name type="common">Scarce chaser dragonfly</name>
    <name type="synonym">Libellula fulva</name>
    <dbReference type="NCBI Taxonomy" id="123851"/>
    <lineage>
        <taxon>Eukaryota</taxon>
        <taxon>Metazoa</taxon>
        <taxon>Ecdysozoa</taxon>
        <taxon>Arthropoda</taxon>
        <taxon>Hexapoda</taxon>
        <taxon>Insecta</taxon>
        <taxon>Pterygota</taxon>
        <taxon>Palaeoptera</taxon>
        <taxon>Odonata</taxon>
        <taxon>Epiprocta</taxon>
        <taxon>Anisoptera</taxon>
        <taxon>Libelluloidea</taxon>
        <taxon>Libellulidae</taxon>
        <taxon>Ladona</taxon>
    </lineage>
</organism>
<evidence type="ECO:0000256" key="5">
    <source>
        <dbReference type="ARBA" id="ARBA00023242"/>
    </source>
</evidence>
<evidence type="ECO:0000259" key="7">
    <source>
        <dbReference type="Pfam" id="PF22062"/>
    </source>
</evidence>
<keyword evidence="4" id="KW-0235">DNA replication</keyword>
<evidence type="ECO:0000256" key="2">
    <source>
        <dbReference type="ARBA" id="ARBA00007299"/>
    </source>
</evidence>
<comment type="caution">
    <text evidence="8">The sequence shown here is derived from an EMBL/GenBank/DDBJ whole genome shotgun (WGS) entry which is preliminary data.</text>
</comment>
<reference evidence="8" key="1">
    <citation type="submission" date="2013-04" db="EMBL/GenBank/DDBJ databases">
        <authorList>
            <person name="Qu J."/>
            <person name="Murali S.C."/>
            <person name="Bandaranaike D."/>
            <person name="Bellair M."/>
            <person name="Blankenburg K."/>
            <person name="Chao H."/>
            <person name="Dinh H."/>
            <person name="Doddapaneni H."/>
            <person name="Downs B."/>
            <person name="Dugan-Rocha S."/>
            <person name="Elkadiri S."/>
            <person name="Gnanaolivu R.D."/>
            <person name="Hernandez B."/>
            <person name="Javaid M."/>
            <person name="Jayaseelan J.C."/>
            <person name="Lee S."/>
            <person name="Li M."/>
            <person name="Ming W."/>
            <person name="Munidasa M."/>
            <person name="Muniz J."/>
            <person name="Nguyen L."/>
            <person name="Ongeri F."/>
            <person name="Osuji N."/>
            <person name="Pu L.-L."/>
            <person name="Puazo M."/>
            <person name="Qu C."/>
            <person name="Quiroz J."/>
            <person name="Raj R."/>
            <person name="Weissenberger G."/>
            <person name="Xin Y."/>
            <person name="Zou X."/>
            <person name="Han Y."/>
            <person name="Richards S."/>
            <person name="Worley K."/>
            <person name="Muzny D."/>
            <person name="Gibbs R."/>
        </authorList>
    </citation>
    <scope>NUCLEOTIDE SEQUENCE</scope>
    <source>
        <strain evidence="8">Sampled in the wild</strain>
    </source>
</reference>
<dbReference type="PANTHER" id="PTHR23061:SF12">
    <property type="entry name" value="DNA POLYMERASE ALPHA SUBUNIT B"/>
    <property type="match status" value="1"/>
</dbReference>
<dbReference type="Gene3D" id="3.60.21.60">
    <property type="match status" value="1"/>
</dbReference>
<accession>A0A8K0KBU2</accession>
<evidence type="ECO:0000256" key="1">
    <source>
        <dbReference type="ARBA" id="ARBA00004123"/>
    </source>
</evidence>
<evidence type="ECO:0000256" key="4">
    <source>
        <dbReference type="ARBA" id="ARBA00022705"/>
    </source>
</evidence>
<proteinExistence type="inferred from homology"/>
<dbReference type="InterPro" id="IPR054300">
    <property type="entry name" value="OB_DPOA2"/>
</dbReference>
<sequence length="496" mass="55649">MNDVFYGLLLLGHWQAVKTEGNLPSTPGEISIPAKKTPARHSLNFSPASFSPQALESPESYKKRENAGKVVCSLNVPEHSDWSWEEENRSFYPSVELRGMEFNSIHEYGGARLFRMEAILDDYVEKMGNDIDHYLDSYEPWPLDVSSQAERRFLGRVCVEGDGRINMHSVMLEGHSNSTKDGKPVLVDTSLMTNPAEGKPPVPFAFFPGQVVVAEGKNERGRVIHCSKVYSKATAPFPPCPSITIETGPLRVVIGAGPFTQTDSLSYQPMKDLVEYVTLHKPHVLILIGPFVDALHPHVSGEQVSPIAETYSKYFERMVDGLLDSLRGMNVHVVLVASPRDVNTCGVYPTLPFSTWQQKDVGYPKRPKLTMAPDPCMLDIEGVVIGVTSTDILMHISRDETASNNHSLDRLSRLSRHIIEQRNFYPLYPSDPSLCLDVPLWKEICYMPMTPHILVLPSDFRCFAKKFFAFFSSINILLHQLYHKMPICAGTLIELI</sequence>
<comment type="similarity">
    <text evidence="2">Belongs to the DNA polymerase alpha subunit B family.</text>
</comment>
<name>A0A8K0KBU2_LADFU</name>
<dbReference type="InterPro" id="IPR007185">
    <property type="entry name" value="DNA_pol_a/d/e_bsu"/>
</dbReference>
<dbReference type="OrthoDB" id="336885at2759"/>
<comment type="subcellular location">
    <subcellularLocation>
        <location evidence="1">Nucleus</location>
    </subcellularLocation>
</comment>
<feature type="domain" description="DNA polymerase alpha subunit B OB" evidence="7">
    <location>
        <begin position="119"/>
        <end position="231"/>
    </location>
</feature>